<dbReference type="PANTHER" id="PTHR33240:SF8">
    <property type="entry name" value="OS03G0439900 PROTEIN"/>
    <property type="match status" value="1"/>
</dbReference>
<organism evidence="2">
    <name type="scientific">Brassica cretica</name>
    <name type="common">Mustard</name>
    <dbReference type="NCBI Taxonomy" id="69181"/>
    <lineage>
        <taxon>Eukaryota</taxon>
        <taxon>Viridiplantae</taxon>
        <taxon>Streptophyta</taxon>
        <taxon>Embryophyta</taxon>
        <taxon>Tracheophyta</taxon>
        <taxon>Spermatophyta</taxon>
        <taxon>Magnoliopsida</taxon>
        <taxon>eudicotyledons</taxon>
        <taxon>Gunneridae</taxon>
        <taxon>Pentapetalae</taxon>
        <taxon>rosids</taxon>
        <taxon>malvids</taxon>
        <taxon>Brassicales</taxon>
        <taxon>Brassicaceae</taxon>
        <taxon>Brassiceae</taxon>
        <taxon>Brassica</taxon>
    </lineage>
</organism>
<evidence type="ECO:0000256" key="1">
    <source>
        <dbReference type="SAM" id="MobiDB-lite"/>
    </source>
</evidence>
<dbReference type="AlphaFoldDB" id="A0A8S9HSJ1"/>
<sequence>MDRGSDQKSKKKNPRNDKNVHRGEEETQGAHNYAINSRSEQGRTTGNTWTRNPNYDGNVFCDFHQARGHSTVNCKVYGVRLAATLLAGDLAEVSSDEKGNDNSRRRVNAIIRGSQYCSDTVSAIKAYQRKSETNANSLTWSLPSDIPKGAITFDEEEAGGIDQSHCDPLVIDLVIRDLEVARVLIDTGNMVNVIFHDTL</sequence>
<reference evidence="2" key="1">
    <citation type="submission" date="2019-12" db="EMBL/GenBank/DDBJ databases">
        <title>Genome sequencing and annotation of Brassica cretica.</title>
        <authorList>
            <person name="Studholme D.J."/>
            <person name="Sarris P.F."/>
        </authorList>
    </citation>
    <scope>NUCLEOTIDE SEQUENCE</scope>
    <source>
        <strain evidence="2">PFS-102/07</strain>
        <tissue evidence="2">Leaf</tissue>
    </source>
</reference>
<name>A0A8S9HSJ1_BRACR</name>
<comment type="caution">
    <text evidence="2">The sequence shown here is derived from an EMBL/GenBank/DDBJ whole genome shotgun (WGS) entry which is preliminary data.</text>
</comment>
<dbReference type="PANTHER" id="PTHR33240">
    <property type="entry name" value="OS08G0508500 PROTEIN"/>
    <property type="match status" value="1"/>
</dbReference>
<feature type="compositionally biased region" description="Basic and acidic residues" evidence="1">
    <location>
        <begin position="1"/>
        <end position="25"/>
    </location>
</feature>
<feature type="region of interest" description="Disordered" evidence="1">
    <location>
        <begin position="1"/>
        <end position="50"/>
    </location>
</feature>
<feature type="compositionally biased region" description="Polar residues" evidence="1">
    <location>
        <begin position="34"/>
        <end position="50"/>
    </location>
</feature>
<protein>
    <submittedName>
        <fullName evidence="2">Uncharacterized protein</fullName>
    </submittedName>
</protein>
<dbReference type="EMBL" id="QGKY02001250">
    <property type="protein sequence ID" value="KAF2561099.1"/>
    <property type="molecule type" value="Genomic_DNA"/>
</dbReference>
<proteinExistence type="predicted"/>
<evidence type="ECO:0000313" key="2">
    <source>
        <dbReference type="EMBL" id="KAF2561099.1"/>
    </source>
</evidence>
<gene>
    <name evidence="2" type="ORF">F2Q70_00016746</name>
</gene>
<accession>A0A8S9HSJ1</accession>